<dbReference type="SUPFAM" id="SSF46785">
    <property type="entry name" value="Winged helix' DNA-binding domain"/>
    <property type="match status" value="1"/>
</dbReference>
<proteinExistence type="predicted"/>
<dbReference type="PANTHER" id="PTHR33204">
    <property type="entry name" value="TRANSCRIPTIONAL REGULATOR, MARR FAMILY"/>
    <property type="match status" value="1"/>
</dbReference>
<evidence type="ECO:0000313" key="5">
    <source>
        <dbReference type="EMBL" id="PZQ63181.1"/>
    </source>
</evidence>
<evidence type="ECO:0000259" key="4">
    <source>
        <dbReference type="PROSITE" id="PS51118"/>
    </source>
</evidence>
<dbReference type="EMBL" id="QFQI01000001">
    <property type="protein sequence ID" value="PZQ63181.1"/>
    <property type="molecule type" value="Genomic_DNA"/>
</dbReference>
<dbReference type="GO" id="GO:0006355">
    <property type="term" value="P:regulation of DNA-templated transcription"/>
    <property type="evidence" value="ECO:0007669"/>
    <property type="project" value="UniProtKB-ARBA"/>
</dbReference>
<keyword evidence="3" id="KW-0804">Transcription</keyword>
<feature type="domain" description="HTH hxlR-type" evidence="4">
    <location>
        <begin position="1"/>
        <end position="91"/>
    </location>
</feature>
<evidence type="ECO:0000256" key="1">
    <source>
        <dbReference type="ARBA" id="ARBA00023015"/>
    </source>
</evidence>
<keyword evidence="1" id="KW-0805">Transcription regulation</keyword>
<keyword evidence="2" id="KW-0238">DNA-binding</keyword>
<accession>A0A2W5PBI7</accession>
<sequence length="91" mass="10318">MIGGRWKIQVVWTLRAGPLRFAELKRRVEGIAEPMLSQQLRELEADGFVDREVFPVIPPHVEYTLTANGEALLLLLGQIDEWTHEHMGGPS</sequence>
<evidence type="ECO:0000256" key="3">
    <source>
        <dbReference type="ARBA" id="ARBA00023163"/>
    </source>
</evidence>
<protein>
    <submittedName>
        <fullName evidence="5">Transcriptional regulator</fullName>
    </submittedName>
</protein>
<name>A0A2W5PBI7_9SPHN</name>
<organism evidence="5 6">
    <name type="scientific">Sphingomonas taxi</name>
    <dbReference type="NCBI Taxonomy" id="1549858"/>
    <lineage>
        <taxon>Bacteria</taxon>
        <taxon>Pseudomonadati</taxon>
        <taxon>Pseudomonadota</taxon>
        <taxon>Alphaproteobacteria</taxon>
        <taxon>Sphingomonadales</taxon>
        <taxon>Sphingomonadaceae</taxon>
        <taxon>Sphingomonas</taxon>
    </lineage>
</organism>
<dbReference type="PANTHER" id="PTHR33204:SF29">
    <property type="entry name" value="TRANSCRIPTIONAL REGULATOR"/>
    <property type="match status" value="1"/>
</dbReference>
<comment type="caution">
    <text evidence="5">The sequence shown here is derived from an EMBL/GenBank/DDBJ whole genome shotgun (WGS) entry which is preliminary data.</text>
</comment>
<dbReference type="Proteomes" id="UP000249229">
    <property type="component" value="Unassembled WGS sequence"/>
</dbReference>
<gene>
    <name evidence="5" type="ORF">DI544_02550</name>
</gene>
<dbReference type="AlphaFoldDB" id="A0A2W5PBI7"/>
<evidence type="ECO:0000313" key="6">
    <source>
        <dbReference type="Proteomes" id="UP000249229"/>
    </source>
</evidence>
<dbReference type="CDD" id="cd00090">
    <property type="entry name" value="HTH_ARSR"/>
    <property type="match status" value="1"/>
</dbReference>
<dbReference type="GO" id="GO:0003677">
    <property type="term" value="F:DNA binding"/>
    <property type="evidence" value="ECO:0007669"/>
    <property type="project" value="UniProtKB-KW"/>
</dbReference>
<dbReference type="InterPro" id="IPR036390">
    <property type="entry name" value="WH_DNA-bd_sf"/>
</dbReference>
<reference evidence="5 6" key="1">
    <citation type="submission" date="2017-08" db="EMBL/GenBank/DDBJ databases">
        <title>Infants hospitalized years apart are colonized by the same room-sourced microbial strains.</title>
        <authorList>
            <person name="Brooks B."/>
            <person name="Olm M.R."/>
            <person name="Firek B.A."/>
            <person name="Baker R."/>
            <person name="Thomas B.C."/>
            <person name="Morowitz M.J."/>
            <person name="Banfield J.F."/>
        </authorList>
    </citation>
    <scope>NUCLEOTIDE SEQUENCE [LARGE SCALE GENOMIC DNA]</scope>
    <source>
        <strain evidence="5">S2_005_001_R1_22</strain>
    </source>
</reference>
<dbReference type="Gene3D" id="1.10.10.10">
    <property type="entry name" value="Winged helix-like DNA-binding domain superfamily/Winged helix DNA-binding domain"/>
    <property type="match status" value="1"/>
</dbReference>
<dbReference type="InterPro" id="IPR011991">
    <property type="entry name" value="ArsR-like_HTH"/>
</dbReference>
<dbReference type="Pfam" id="PF01638">
    <property type="entry name" value="HxlR"/>
    <property type="match status" value="1"/>
</dbReference>
<evidence type="ECO:0000256" key="2">
    <source>
        <dbReference type="ARBA" id="ARBA00023125"/>
    </source>
</evidence>
<dbReference type="InterPro" id="IPR036388">
    <property type="entry name" value="WH-like_DNA-bd_sf"/>
</dbReference>
<dbReference type="InterPro" id="IPR002577">
    <property type="entry name" value="HTH_HxlR"/>
</dbReference>
<dbReference type="PROSITE" id="PS51118">
    <property type="entry name" value="HTH_HXLR"/>
    <property type="match status" value="1"/>
</dbReference>